<dbReference type="Proteomes" id="UP000566819">
    <property type="component" value="Unassembled WGS sequence"/>
</dbReference>
<sequence>MEGATGVGRFWAGRREEEEEKDPEKERFRATVEIDESRFALCLCLLSTRGCRGKCAKLSGGTRDFQVPTAPLGQHLPRGNPWSLLQNATLFTPRIIQKLDRDNHIDADHNSAEATPSNGEAHWSTRLFSIITSGGARSRHRQTMELRSGKQIERTPATANDDSNINRNADSSREENDGPQEQCWRCQMLELPCNGGSPCRKCSTDGVKEDFKCIRGTLRDMLQNMYPRIPGLGSSKWILPAIDNIALEVQKRHHKPSKDIPDIDVSTAWKSPNRRCELELVLYVRQFHQINARWENWFDSITDGIIEQCAKIQEDIILEARYYSKPLTEEDLLIASTFRVLNLVHDITKLGSCLQPRSKLDFIGSSYLESEAVTRSGDNLTILVSRCEAPKPDQGVDISSLIQNIVAALQRLLLRGQPPDWPTAFCTLSLLKLVEGQLVTFVDFDYIDGFNKGPRVLHEVWKALCQLYDTISRGNNPLKARWDGNAYVREVGGMCHAPSHFEALNELWTDEGTYPQIS</sequence>
<evidence type="ECO:0000313" key="2">
    <source>
        <dbReference type="EMBL" id="KAF4635310.1"/>
    </source>
</evidence>
<comment type="caution">
    <text evidence="2">The sequence shown here is derived from an EMBL/GenBank/DDBJ whole genome shotgun (WGS) entry which is preliminary data.</text>
</comment>
<feature type="region of interest" description="Disordered" evidence="1">
    <location>
        <begin position="1"/>
        <end position="24"/>
    </location>
</feature>
<protein>
    <submittedName>
        <fullName evidence="2">Uncharacterized protein</fullName>
    </submittedName>
</protein>
<keyword evidence="3" id="KW-1185">Reference proteome</keyword>
<accession>A0A8H4W8B4</accession>
<feature type="region of interest" description="Disordered" evidence="1">
    <location>
        <begin position="134"/>
        <end position="179"/>
    </location>
</feature>
<dbReference type="EMBL" id="JAAMPI010000127">
    <property type="protein sequence ID" value="KAF4635310.1"/>
    <property type="molecule type" value="Genomic_DNA"/>
</dbReference>
<evidence type="ECO:0000313" key="3">
    <source>
        <dbReference type="Proteomes" id="UP000566819"/>
    </source>
</evidence>
<feature type="compositionally biased region" description="Basic and acidic residues" evidence="1">
    <location>
        <begin position="142"/>
        <end position="153"/>
    </location>
</feature>
<evidence type="ECO:0000256" key="1">
    <source>
        <dbReference type="SAM" id="MobiDB-lite"/>
    </source>
</evidence>
<proteinExistence type="predicted"/>
<feature type="compositionally biased region" description="Polar residues" evidence="1">
    <location>
        <begin position="157"/>
        <end position="169"/>
    </location>
</feature>
<dbReference type="AlphaFoldDB" id="A0A8H4W8B4"/>
<dbReference type="OrthoDB" id="3474419at2759"/>
<gene>
    <name evidence="2" type="ORF">G7Y89_g2789</name>
</gene>
<reference evidence="2 3" key="1">
    <citation type="submission" date="2020-03" db="EMBL/GenBank/DDBJ databases">
        <title>Draft Genome Sequence of Cudoniella acicularis.</title>
        <authorList>
            <person name="Buettner E."/>
            <person name="Kellner H."/>
        </authorList>
    </citation>
    <scope>NUCLEOTIDE SEQUENCE [LARGE SCALE GENOMIC DNA]</scope>
    <source>
        <strain evidence="2 3">DSM 108380</strain>
    </source>
</reference>
<organism evidence="2 3">
    <name type="scientific">Cudoniella acicularis</name>
    <dbReference type="NCBI Taxonomy" id="354080"/>
    <lineage>
        <taxon>Eukaryota</taxon>
        <taxon>Fungi</taxon>
        <taxon>Dikarya</taxon>
        <taxon>Ascomycota</taxon>
        <taxon>Pezizomycotina</taxon>
        <taxon>Leotiomycetes</taxon>
        <taxon>Helotiales</taxon>
        <taxon>Tricladiaceae</taxon>
        <taxon>Cudoniella</taxon>
    </lineage>
</organism>
<name>A0A8H4W8B4_9HELO</name>